<dbReference type="InterPro" id="IPR000837">
    <property type="entry name" value="AP-1"/>
</dbReference>
<dbReference type="SUPFAM" id="SSF57959">
    <property type="entry name" value="Leucine zipper domain"/>
    <property type="match status" value="1"/>
</dbReference>
<proteinExistence type="predicted"/>
<dbReference type="Pfam" id="PF07716">
    <property type="entry name" value="bZIP_2"/>
    <property type="match status" value="1"/>
</dbReference>
<evidence type="ECO:0000313" key="6">
    <source>
        <dbReference type="Proteomes" id="UP001652625"/>
    </source>
</evidence>
<dbReference type="Proteomes" id="UP001652625">
    <property type="component" value="Chromosome 09"/>
</dbReference>
<evidence type="ECO:0000313" key="7">
    <source>
        <dbReference type="RefSeq" id="XP_065661658.1"/>
    </source>
</evidence>
<evidence type="ECO:0000259" key="5">
    <source>
        <dbReference type="PROSITE" id="PS50217"/>
    </source>
</evidence>
<keyword evidence="1" id="KW-0805">Transcription regulation</keyword>
<evidence type="ECO:0000256" key="4">
    <source>
        <dbReference type="SAM" id="MobiDB-lite"/>
    </source>
</evidence>
<dbReference type="InterPro" id="IPR004827">
    <property type="entry name" value="bZIP"/>
</dbReference>
<dbReference type="SMART" id="SM00338">
    <property type="entry name" value="BRLZ"/>
    <property type="match status" value="1"/>
</dbReference>
<evidence type="ECO:0000256" key="3">
    <source>
        <dbReference type="ARBA" id="ARBA00023163"/>
    </source>
</evidence>
<dbReference type="PANTHER" id="PTHR23351:SF24">
    <property type="entry name" value="ACTIVATING TRANSCRIPTION FACTOR 3-RELATED"/>
    <property type="match status" value="1"/>
</dbReference>
<dbReference type="GeneID" id="105845338"/>
<gene>
    <name evidence="7" type="primary">LOC105845338</name>
</gene>
<protein>
    <submittedName>
        <fullName evidence="7">Activating transcription factor 3</fullName>
    </submittedName>
</protein>
<dbReference type="RefSeq" id="XP_065661658.1">
    <property type="nucleotide sequence ID" value="XM_065805586.1"/>
</dbReference>
<organism evidence="6 7">
    <name type="scientific">Hydra vulgaris</name>
    <name type="common">Hydra</name>
    <name type="synonym">Hydra attenuata</name>
    <dbReference type="NCBI Taxonomy" id="6087"/>
    <lineage>
        <taxon>Eukaryota</taxon>
        <taxon>Metazoa</taxon>
        <taxon>Cnidaria</taxon>
        <taxon>Hydrozoa</taxon>
        <taxon>Hydroidolina</taxon>
        <taxon>Anthoathecata</taxon>
        <taxon>Aplanulata</taxon>
        <taxon>Hydridae</taxon>
        <taxon>Hydra</taxon>
    </lineage>
</organism>
<evidence type="ECO:0000256" key="1">
    <source>
        <dbReference type="ARBA" id="ARBA00023015"/>
    </source>
</evidence>
<dbReference type="PROSITE" id="PS50217">
    <property type="entry name" value="BZIP"/>
    <property type="match status" value="1"/>
</dbReference>
<dbReference type="InterPro" id="IPR046347">
    <property type="entry name" value="bZIP_sf"/>
</dbReference>
<name>A0ABM4CIT3_HYDVU</name>
<reference evidence="7" key="1">
    <citation type="submission" date="2025-08" db="UniProtKB">
        <authorList>
            <consortium name="RefSeq"/>
        </authorList>
    </citation>
    <scope>IDENTIFICATION</scope>
</reference>
<evidence type="ECO:0000256" key="2">
    <source>
        <dbReference type="ARBA" id="ARBA00023125"/>
    </source>
</evidence>
<keyword evidence="3" id="KW-0804">Transcription</keyword>
<dbReference type="PROSITE" id="PS00036">
    <property type="entry name" value="BZIP_BASIC"/>
    <property type="match status" value="1"/>
</dbReference>
<dbReference type="Gene3D" id="1.20.5.170">
    <property type="match status" value="1"/>
</dbReference>
<keyword evidence="2" id="KW-0238">DNA-binding</keyword>
<feature type="region of interest" description="Disordered" evidence="4">
    <location>
        <begin position="29"/>
        <end position="61"/>
    </location>
</feature>
<keyword evidence="6" id="KW-1185">Reference proteome</keyword>
<dbReference type="PANTHER" id="PTHR23351">
    <property type="entry name" value="FOS TRANSCRIPTION FACTOR-RELATED"/>
    <property type="match status" value="1"/>
</dbReference>
<feature type="domain" description="BZIP" evidence="5">
    <location>
        <begin position="58"/>
        <end position="121"/>
    </location>
</feature>
<accession>A0ABM4CIT3</accession>
<sequence length="134" mass="15421">MNEETGEKNTKSKLRNVLKAKLLSNDGFEENEANKIDDTDSESCDSDNKGDYSKDASNTPLEERRIRNRLAARKCREKRKQRIWNLEKICSSLEERITALHKEIAGLDNQKSSLSKLLQNHACCRFVTSKNMFV</sequence>
<dbReference type="CDD" id="cd14686">
    <property type="entry name" value="bZIP"/>
    <property type="match status" value="1"/>
</dbReference>